<organism evidence="5 6">
    <name type="scientific">Cutibacterium namnetense</name>
    <dbReference type="NCBI Taxonomy" id="1574624"/>
    <lineage>
        <taxon>Bacteria</taxon>
        <taxon>Bacillati</taxon>
        <taxon>Actinomycetota</taxon>
        <taxon>Actinomycetes</taxon>
        <taxon>Propionibacteriales</taxon>
        <taxon>Propionibacteriaceae</taxon>
        <taxon>Cutibacterium</taxon>
    </lineage>
</organism>
<dbReference type="EMBL" id="PCZS01000002">
    <property type="protein sequence ID" value="REB69162.1"/>
    <property type="molecule type" value="Genomic_DNA"/>
</dbReference>
<evidence type="ECO:0000256" key="3">
    <source>
        <dbReference type="ARBA" id="ARBA00023163"/>
    </source>
</evidence>
<dbReference type="PANTHER" id="PTHR30146">
    <property type="entry name" value="LACI-RELATED TRANSCRIPTIONAL REPRESSOR"/>
    <property type="match status" value="1"/>
</dbReference>
<keyword evidence="2" id="KW-0238">DNA-binding</keyword>
<proteinExistence type="predicted"/>
<dbReference type="Proteomes" id="UP000256324">
    <property type="component" value="Unassembled WGS sequence"/>
</dbReference>
<dbReference type="PROSITE" id="PS00356">
    <property type="entry name" value="HTH_LACI_1"/>
    <property type="match status" value="1"/>
</dbReference>
<keyword evidence="6" id="KW-1185">Reference proteome</keyword>
<sequence>MKPIESSPSSNRRIRVATLSDVAARAGVSLATASRVLNGSTHRTVRPQLRQRVLEAAAELGYVPNRAAQAMARGRTDVICLIVASIADPYFSSIAAGVSREAHSHGLRVTICEADGSDKSSLEVIDDASSQQAAALIVVGGTIPSTPVVRNALSQFMNRTGSPVLSIGTSDLPTETRGVEVDNRAAAADLAGMMLQFGYRDISVITAPATVPASHLRAEGFTHIVRKAGGTVREIIETTLSRQGGIDAMNHILASATRPQLVFATADIMAVGALAAARTAGVVVPNDIALCGFDDIPTLADIVPSLTTVHIDLEELGRKATRLLVSPTEPIPTTMPTSIMIRESTPNLIISRA</sequence>
<protein>
    <submittedName>
        <fullName evidence="5">LacI family transcriptional regulator</fullName>
    </submittedName>
</protein>
<dbReference type="InterPro" id="IPR010982">
    <property type="entry name" value="Lambda_DNA-bd_dom_sf"/>
</dbReference>
<evidence type="ECO:0000256" key="1">
    <source>
        <dbReference type="ARBA" id="ARBA00023015"/>
    </source>
</evidence>
<evidence type="ECO:0000259" key="4">
    <source>
        <dbReference type="PROSITE" id="PS50932"/>
    </source>
</evidence>
<dbReference type="InterPro" id="IPR046335">
    <property type="entry name" value="LacI/GalR-like_sensor"/>
</dbReference>
<reference evidence="5 6" key="1">
    <citation type="submission" date="2017-09" db="EMBL/GenBank/DDBJ databases">
        <authorList>
            <person name="Bumgarner R.E."/>
        </authorList>
    </citation>
    <scope>NUCLEOTIDE SEQUENCE [LARGE SCALE GENOMIC DNA]</scope>
    <source>
        <strain evidence="5 6">T34998</strain>
    </source>
</reference>
<evidence type="ECO:0000256" key="2">
    <source>
        <dbReference type="ARBA" id="ARBA00023125"/>
    </source>
</evidence>
<dbReference type="PANTHER" id="PTHR30146:SF109">
    <property type="entry name" value="HTH-TYPE TRANSCRIPTIONAL REGULATOR GALS"/>
    <property type="match status" value="1"/>
</dbReference>
<dbReference type="PRINTS" id="PR00036">
    <property type="entry name" value="HTHLACI"/>
</dbReference>
<feature type="domain" description="HTH lacI-type" evidence="4">
    <location>
        <begin position="17"/>
        <end position="73"/>
    </location>
</feature>
<keyword evidence="3" id="KW-0804">Transcription</keyword>
<accession>A0ABX9I940</accession>
<dbReference type="Pfam" id="PF13377">
    <property type="entry name" value="Peripla_BP_3"/>
    <property type="match status" value="1"/>
</dbReference>
<dbReference type="Pfam" id="PF00356">
    <property type="entry name" value="LacI"/>
    <property type="match status" value="1"/>
</dbReference>
<dbReference type="CDD" id="cd01392">
    <property type="entry name" value="HTH_LacI"/>
    <property type="match status" value="1"/>
</dbReference>
<dbReference type="SUPFAM" id="SSF47413">
    <property type="entry name" value="lambda repressor-like DNA-binding domains"/>
    <property type="match status" value="1"/>
</dbReference>
<evidence type="ECO:0000313" key="6">
    <source>
        <dbReference type="Proteomes" id="UP000256324"/>
    </source>
</evidence>
<dbReference type="CDD" id="cd06267">
    <property type="entry name" value="PBP1_LacI_sugar_binding-like"/>
    <property type="match status" value="1"/>
</dbReference>
<dbReference type="Gene3D" id="1.10.260.40">
    <property type="entry name" value="lambda repressor-like DNA-binding domains"/>
    <property type="match status" value="1"/>
</dbReference>
<name>A0ABX9I940_9ACTN</name>
<dbReference type="PROSITE" id="PS50932">
    <property type="entry name" value="HTH_LACI_2"/>
    <property type="match status" value="1"/>
</dbReference>
<dbReference type="InterPro" id="IPR000843">
    <property type="entry name" value="HTH_LacI"/>
</dbReference>
<dbReference type="Gene3D" id="3.40.50.2300">
    <property type="match status" value="2"/>
</dbReference>
<comment type="caution">
    <text evidence="5">The sequence shown here is derived from an EMBL/GenBank/DDBJ whole genome shotgun (WGS) entry which is preliminary data.</text>
</comment>
<dbReference type="SMART" id="SM00354">
    <property type="entry name" value="HTH_LACI"/>
    <property type="match status" value="1"/>
</dbReference>
<dbReference type="InterPro" id="IPR028082">
    <property type="entry name" value="Peripla_BP_I"/>
</dbReference>
<evidence type="ECO:0000313" key="5">
    <source>
        <dbReference type="EMBL" id="REB69162.1"/>
    </source>
</evidence>
<keyword evidence="1" id="KW-0805">Transcription regulation</keyword>
<dbReference type="SUPFAM" id="SSF53822">
    <property type="entry name" value="Periplasmic binding protein-like I"/>
    <property type="match status" value="1"/>
</dbReference>
<gene>
    <name evidence="5" type="ORF">CP880_06795</name>
</gene>